<proteinExistence type="predicted"/>
<accession>A0ABW6JG84</accession>
<organism evidence="2 3">
    <name type="scientific">Streptomyces cellulosae</name>
    <dbReference type="NCBI Taxonomy" id="1968"/>
    <lineage>
        <taxon>Bacteria</taxon>
        <taxon>Bacillati</taxon>
        <taxon>Actinomycetota</taxon>
        <taxon>Actinomycetes</taxon>
        <taxon>Kitasatosporales</taxon>
        <taxon>Streptomycetaceae</taxon>
        <taxon>Streptomyces</taxon>
    </lineage>
</organism>
<protein>
    <submittedName>
        <fullName evidence="2">Uncharacterized protein</fullName>
    </submittedName>
</protein>
<dbReference type="Proteomes" id="UP001600650">
    <property type="component" value="Unassembled WGS sequence"/>
</dbReference>
<comment type="caution">
    <text evidence="2">The sequence shown here is derived from an EMBL/GenBank/DDBJ whole genome shotgun (WGS) entry which is preliminary data.</text>
</comment>
<dbReference type="RefSeq" id="WP_381726277.1">
    <property type="nucleotide sequence ID" value="NZ_JBHVBU010000021.1"/>
</dbReference>
<keyword evidence="3" id="KW-1185">Reference proteome</keyword>
<name>A0ABW6JG84_STRCE</name>
<feature type="region of interest" description="Disordered" evidence="1">
    <location>
        <begin position="130"/>
        <end position="152"/>
    </location>
</feature>
<reference evidence="2 3" key="1">
    <citation type="submission" date="2024-09" db="EMBL/GenBank/DDBJ databases">
        <title>The Natural Products Discovery Center: Release of the First 8490 Sequenced Strains for Exploring Actinobacteria Biosynthetic Diversity.</title>
        <authorList>
            <person name="Kalkreuter E."/>
            <person name="Kautsar S.A."/>
            <person name="Yang D."/>
            <person name="Bader C.D."/>
            <person name="Teijaro C.N."/>
            <person name="Fluegel L."/>
            <person name="Davis C.M."/>
            <person name="Simpson J.R."/>
            <person name="Lauterbach L."/>
            <person name="Steele A.D."/>
            <person name="Gui C."/>
            <person name="Meng S."/>
            <person name="Li G."/>
            <person name="Viehrig K."/>
            <person name="Ye F."/>
            <person name="Su P."/>
            <person name="Kiefer A.F."/>
            <person name="Nichols A."/>
            <person name="Cepeda A.J."/>
            <person name="Yan W."/>
            <person name="Fan B."/>
            <person name="Jiang Y."/>
            <person name="Adhikari A."/>
            <person name="Zheng C.-J."/>
            <person name="Schuster L."/>
            <person name="Cowan T.M."/>
            <person name="Smanski M.J."/>
            <person name="Chevrette M.G."/>
            <person name="De Carvalho L.P.S."/>
            <person name="Shen B."/>
        </authorList>
    </citation>
    <scope>NUCLEOTIDE SEQUENCE [LARGE SCALE GENOMIC DNA]</scope>
    <source>
        <strain evidence="2 3">NPDC057399</strain>
    </source>
</reference>
<evidence type="ECO:0000313" key="2">
    <source>
        <dbReference type="EMBL" id="MFE7963477.1"/>
    </source>
</evidence>
<evidence type="ECO:0000256" key="1">
    <source>
        <dbReference type="SAM" id="MobiDB-lite"/>
    </source>
</evidence>
<evidence type="ECO:0000313" key="3">
    <source>
        <dbReference type="Proteomes" id="UP001600650"/>
    </source>
</evidence>
<sequence length="152" mass="16512">MTTDTTVPADTHPFAAFAGAAVTHEVYAELLRHVRDSAPGIDDTTAERVLYLTLGAISVAGDINAGEGIVRGIIEAAVADKEPWAIKYLKAVENRKYEQYRTTYNEAVEIGLNPAGALRLTHKLDEPTAREAARYLKKTTPKPEQSGDTTDD</sequence>
<dbReference type="EMBL" id="JBHVBU010000021">
    <property type="protein sequence ID" value="MFE7963477.1"/>
    <property type="molecule type" value="Genomic_DNA"/>
</dbReference>
<feature type="compositionally biased region" description="Polar residues" evidence="1">
    <location>
        <begin position="142"/>
        <end position="152"/>
    </location>
</feature>
<gene>
    <name evidence="2" type="ORF">ACFU0X_10545</name>
</gene>